<evidence type="ECO:0000313" key="2">
    <source>
        <dbReference type="EMBL" id="RIE05091.1"/>
    </source>
</evidence>
<dbReference type="AlphaFoldDB" id="A0A398D0R5"/>
<dbReference type="SMART" id="SM01119">
    <property type="entry name" value="D-ser_dehydrat"/>
    <property type="match status" value="1"/>
</dbReference>
<dbReference type="InterPro" id="IPR042208">
    <property type="entry name" value="D-ser_dehydrat-like_sf"/>
</dbReference>
<name>A0A398D0R5_9BACL</name>
<evidence type="ECO:0000259" key="1">
    <source>
        <dbReference type="SMART" id="SM01119"/>
    </source>
</evidence>
<feature type="domain" description="D-serine dehydratase-like" evidence="1">
    <location>
        <begin position="4"/>
        <end position="72"/>
    </location>
</feature>
<proteinExistence type="predicted"/>
<dbReference type="EMBL" id="QXJM01000016">
    <property type="protein sequence ID" value="RIE05091.1"/>
    <property type="molecule type" value="Genomic_DNA"/>
</dbReference>
<dbReference type="Proteomes" id="UP000266340">
    <property type="component" value="Unassembled WGS sequence"/>
</dbReference>
<keyword evidence="3" id="KW-1185">Reference proteome</keyword>
<dbReference type="Gene3D" id="2.40.37.20">
    <property type="entry name" value="D-serine dehydratase-like domain"/>
    <property type="match status" value="1"/>
</dbReference>
<accession>A0A398D0R5</accession>
<comment type="caution">
    <text evidence="2">The sequence shown here is derived from an EMBL/GenBank/DDBJ whole genome shotgun (WGS) entry which is preliminary data.</text>
</comment>
<dbReference type="OrthoDB" id="9788869at2"/>
<dbReference type="Pfam" id="PF14031">
    <property type="entry name" value="D-ser_dehydrat"/>
    <property type="match status" value="1"/>
</dbReference>
<organism evidence="2 3">
    <name type="scientific">Cohnella faecalis</name>
    <dbReference type="NCBI Taxonomy" id="2315694"/>
    <lineage>
        <taxon>Bacteria</taxon>
        <taxon>Bacillati</taxon>
        <taxon>Bacillota</taxon>
        <taxon>Bacilli</taxon>
        <taxon>Bacillales</taxon>
        <taxon>Paenibacillaceae</taxon>
        <taxon>Cohnella</taxon>
    </lineage>
</organism>
<evidence type="ECO:0000313" key="3">
    <source>
        <dbReference type="Proteomes" id="UP000266340"/>
    </source>
</evidence>
<reference evidence="2 3" key="1">
    <citation type="submission" date="2018-09" db="EMBL/GenBank/DDBJ databases">
        <title>Cohnella cavernae sp. nov., isolated from a karst cave.</title>
        <authorList>
            <person name="Zhu H."/>
        </authorList>
    </citation>
    <scope>NUCLEOTIDE SEQUENCE [LARGE SCALE GENOMIC DNA]</scope>
    <source>
        <strain evidence="2 3">K2E09-144</strain>
    </source>
</reference>
<protein>
    <recommendedName>
        <fullName evidence="1">D-serine dehydratase-like domain-containing protein</fullName>
    </recommendedName>
</protein>
<dbReference type="RefSeq" id="WP_119147690.1">
    <property type="nucleotide sequence ID" value="NZ_QXJM01000016.1"/>
</dbReference>
<gene>
    <name evidence="2" type="ORF">D3H35_02875</name>
</gene>
<sequence>MFTSDGEDSPIGTGRGFVIGHPAITVAWFNEEHGVLHLPPEERGLKVGDKLEIVPVHCCAVVNMLDVINLIDGDQVKDVLPIAGRGRVR</sequence>
<dbReference type="InterPro" id="IPR026956">
    <property type="entry name" value="D-ser_dehydrat-like_dom"/>
</dbReference>